<dbReference type="InterPro" id="IPR005063">
    <property type="entry name" value="Transposase_27"/>
</dbReference>
<reference evidence="5 6" key="1">
    <citation type="journal article" date="2024" name="Front. Microbiol.">
        <title>Transcriptomic insights into the dominance of two phototrophs throughout the water column of a tropical hypersaline-alkaline crater lake (Dziani Dzaha, Mayotte).</title>
        <authorList>
            <person name="Duperron S."/>
            <person name="Halary S."/>
            <person name="Bouly J.-P."/>
            <person name="Roussel T."/>
            <person name="Hugoni M."/>
            <person name="Bruto M."/>
            <person name="Oger P."/>
            <person name="Duval C."/>
            <person name="Woo A."/>
            <person name="Jezequiel D."/>
            <person name="Ader M."/>
            <person name="Leboulanger C."/>
            <person name="Agogue H."/>
            <person name="Grossi V."/>
            <person name="Trousselier M."/>
            <person name="Bernard C."/>
        </authorList>
    </citation>
    <scope>NUCLEOTIDE SEQUENCE [LARGE SCALE GENOMIC DNA]</scope>
    <source>
        <strain evidence="5 6">PMC 851.14</strain>
    </source>
</reference>
<proteinExistence type="inferred from homology"/>
<organism evidence="5 6">
    <name type="scientific">Limnospira fusiformis PMC 851.14</name>
    <dbReference type="NCBI Taxonomy" id="2219512"/>
    <lineage>
        <taxon>Bacteria</taxon>
        <taxon>Bacillati</taxon>
        <taxon>Cyanobacteriota</taxon>
        <taxon>Cyanophyceae</taxon>
        <taxon>Oscillatoriophycideae</taxon>
        <taxon>Oscillatoriales</taxon>
        <taxon>Sirenicapillariaceae</taxon>
        <taxon>Limnospira</taxon>
    </lineage>
</organism>
<dbReference type="InterPro" id="IPR051354">
    <property type="entry name" value="Transposase_27_IS1"/>
</dbReference>
<evidence type="ECO:0000313" key="6">
    <source>
        <dbReference type="Proteomes" id="UP001387447"/>
    </source>
</evidence>
<comment type="similarity">
    <text evidence="2">Belongs to the transposase 27 family.</text>
</comment>
<keyword evidence="6" id="KW-1185">Reference proteome</keyword>
<evidence type="ECO:0000256" key="3">
    <source>
        <dbReference type="ARBA" id="ARBA00022578"/>
    </source>
</evidence>
<name>A0ABU9ELF4_LIMFS</name>
<evidence type="ECO:0000256" key="1">
    <source>
        <dbReference type="ARBA" id="ARBA00004091"/>
    </source>
</evidence>
<dbReference type="PANTHER" id="PTHR33293:SF1">
    <property type="entry name" value="INSERTION ELEMENT IS1 1 PROTEIN INSB-RELATED"/>
    <property type="match status" value="1"/>
</dbReference>
<dbReference type="Pfam" id="PF03400">
    <property type="entry name" value="DDE_Tnp_IS1"/>
    <property type="match status" value="1"/>
</dbReference>
<evidence type="ECO:0000313" key="5">
    <source>
        <dbReference type="EMBL" id="MEK9512738.1"/>
    </source>
</evidence>
<accession>A0ABU9ELF4</accession>
<keyword evidence="4" id="KW-0233">DNA recombination</keyword>
<dbReference type="EMBL" id="JBBWYZ010000011">
    <property type="protein sequence ID" value="MEK9512738.1"/>
    <property type="molecule type" value="Genomic_DNA"/>
</dbReference>
<protein>
    <submittedName>
        <fullName evidence="5">IS1 family transposase</fullName>
    </submittedName>
</protein>
<dbReference type="Proteomes" id="UP001387447">
    <property type="component" value="Unassembled WGS sequence"/>
</dbReference>
<evidence type="ECO:0000256" key="4">
    <source>
        <dbReference type="ARBA" id="ARBA00023172"/>
    </source>
</evidence>
<comment type="caution">
    <text evidence="5">The sequence shown here is derived from an EMBL/GenBank/DDBJ whole genome shotgun (WGS) entry which is preliminary data.</text>
</comment>
<sequence>MQPYLIPKRLAPCFLYITDGYKVYPCLIEDCNHLVSKTAMTRVEGENCRLRHYLARLHRKTLCDSKSTEMLYKSIRLLIYYLKHGQLPPFS</sequence>
<comment type="function">
    <text evidence="1">Absolutely required for transposition of IS1.</text>
</comment>
<dbReference type="PANTHER" id="PTHR33293">
    <property type="entry name" value="INSERTION ELEMENT IS1 1 PROTEIN INSB-RELATED"/>
    <property type="match status" value="1"/>
</dbReference>
<keyword evidence="3" id="KW-0815">Transposition</keyword>
<gene>
    <name evidence="5" type="ORF">AAEJ74_13945</name>
</gene>
<evidence type="ECO:0000256" key="2">
    <source>
        <dbReference type="ARBA" id="ARBA00008841"/>
    </source>
</evidence>